<gene>
    <name evidence="2" type="primary">g11653</name>
    <name evidence="2" type="ORF">VP750_LOCUS10410</name>
</gene>
<feature type="region of interest" description="Disordered" evidence="1">
    <location>
        <begin position="276"/>
        <end position="313"/>
    </location>
</feature>
<dbReference type="NCBIfam" id="TIGR01589">
    <property type="entry name" value="A_thal_3526"/>
    <property type="match status" value="1"/>
</dbReference>
<accession>A0ABP1GD46</accession>
<feature type="compositionally biased region" description="Polar residues" evidence="1">
    <location>
        <begin position="277"/>
        <end position="288"/>
    </location>
</feature>
<evidence type="ECO:0000313" key="3">
    <source>
        <dbReference type="Proteomes" id="UP001497392"/>
    </source>
</evidence>
<evidence type="ECO:0000313" key="2">
    <source>
        <dbReference type="EMBL" id="CAL5228504.1"/>
    </source>
</evidence>
<evidence type="ECO:0000256" key="1">
    <source>
        <dbReference type="SAM" id="MobiDB-lite"/>
    </source>
</evidence>
<dbReference type="PANTHER" id="PTHR31871">
    <property type="entry name" value="OS02G0137100 PROTEIN"/>
    <property type="match status" value="1"/>
</dbReference>
<organism evidence="2 3">
    <name type="scientific">Coccomyxa viridis</name>
    <dbReference type="NCBI Taxonomy" id="1274662"/>
    <lineage>
        <taxon>Eukaryota</taxon>
        <taxon>Viridiplantae</taxon>
        <taxon>Chlorophyta</taxon>
        <taxon>core chlorophytes</taxon>
        <taxon>Trebouxiophyceae</taxon>
        <taxon>Trebouxiophyceae incertae sedis</taxon>
        <taxon>Coccomyxaceae</taxon>
        <taxon>Coccomyxa</taxon>
    </lineage>
</organism>
<dbReference type="InterPro" id="IPR006476">
    <property type="entry name" value="CHP01589_pln"/>
</dbReference>
<dbReference type="Pfam" id="PF09713">
    <property type="entry name" value="A_thal_3526"/>
    <property type="match status" value="1"/>
</dbReference>
<sequence>MSAAAVVGTTGDTAATATAELAAGDKAAESSAPAAELAGSGLGAHGKKVSTQDIQLVQNLIERCLQMYMSQREVVYTLQQQAKVEPGFTQLVWQKLEEQNPDFFKAYYTRLKLKDQIVLFNHLLEQQVAMFQKMQRQCMAPAGMMLGPRPMMPMPGMPYHMGMSMPMSSIPSPAPAPMMGIKAEGGLDLAEGADRSDHGQAGDSPMDIAGLSLPHTASVDGLHNQSHPFNSADSLGAVMMSMSSPLRTSGSGDLGMGRNLSFGNFGTIGDFDPMGTNHDSSMLQSHTPQDLPRNFSLSELAGLDDLDGKQPGS</sequence>
<keyword evidence="3" id="KW-1185">Reference proteome</keyword>
<proteinExistence type="predicted"/>
<dbReference type="EMBL" id="CAXHTA020000018">
    <property type="protein sequence ID" value="CAL5228504.1"/>
    <property type="molecule type" value="Genomic_DNA"/>
</dbReference>
<name>A0ABP1GD46_9CHLO</name>
<protein>
    <submittedName>
        <fullName evidence="2">G11653 protein</fullName>
    </submittedName>
</protein>
<feature type="region of interest" description="Disordered" evidence="1">
    <location>
        <begin position="190"/>
        <end position="210"/>
    </location>
</feature>
<comment type="caution">
    <text evidence="2">The sequence shown here is derived from an EMBL/GenBank/DDBJ whole genome shotgun (WGS) entry which is preliminary data.</text>
</comment>
<dbReference type="PANTHER" id="PTHR31871:SF1">
    <property type="entry name" value="HISTIDINE-TRNA LIGASE"/>
    <property type="match status" value="1"/>
</dbReference>
<dbReference type="Proteomes" id="UP001497392">
    <property type="component" value="Unassembled WGS sequence"/>
</dbReference>
<reference evidence="2 3" key="1">
    <citation type="submission" date="2024-06" db="EMBL/GenBank/DDBJ databases">
        <authorList>
            <person name="Kraege A."/>
            <person name="Thomma B."/>
        </authorList>
    </citation>
    <scope>NUCLEOTIDE SEQUENCE [LARGE SCALE GENOMIC DNA]</scope>
</reference>